<dbReference type="Gene3D" id="1.10.10.10">
    <property type="entry name" value="Winged helix-like DNA-binding domain superfamily/Winged helix DNA-binding domain"/>
    <property type="match status" value="1"/>
</dbReference>
<evidence type="ECO:0000256" key="1">
    <source>
        <dbReference type="ARBA" id="ARBA00004496"/>
    </source>
</evidence>
<comment type="function">
    <text evidence="7">Regulates arginine biosynthesis genes.</text>
</comment>
<comment type="caution">
    <text evidence="10">The sequence shown here is derived from an EMBL/GenBank/DDBJ whole genome shotgun (WGS) entry which is preliminary data.</text>
</comment>
<dbReference type="GO" id="GO:0003677">
    <property type="term" value="F:DNA binding"/>
    <property type="evidence" value="ECO:0007669"/>
    <property type="project" value="UniProtKB-KW"/>
</dbReference>
<evidence type="ECO:0000256" key="7">
    <source>
        <dbReference type="HAMAP-Rule" id="MF_00173"/>
    </source>
</evidence>
<dbReference type="GO" id="GO:0034618">
    <property type="term" value="F:arginine binding"/>
    <property type="evidence" value="ECO:0007669"/>
    <property type="project" value="InterPro"/>
</dbReference>
<dbReference type="STRING" id="449659.IV66_GL000254"/>
<keyword evidence="7" id="KW-0028">Amino-acid biosynthesis</keyword>
<sequence length="152" mass="17325">MKKHERHKLLKQLLVENTVYRQEDLVNLMAQRGIEVTQATISRDIKQLQLIKVPLNDGSYRYTLPSEKEVDTTMKLKKTLQDAFVDADIHNEMCVLKVQPGNGPTVSSLIEQVDYPEIFACISDDDTVMIFNRSTQGAVKIQDKLETMASEN</sequence>
<dbReference type="SUPFAM" id="SSF55252">
    <property type="entry name" value="C-terminal domain of arginine repressor"/>
    <property type="match status" value="1"/>
</dbReference>
<comment type="similarity">
    <text evidence="2 7">Belongs to the ArgR family.</text>
</comment>
<dbReference type="InterPro" id="IPR036251">
    <property type="entry name" value="Arg_repress_C_sf"/>
</dbReference>
<dbReference type="EMBL" id="JQCN01000001">
    <property type="protein sequence ID" value="KRO02827.1"/>
    <property type="molecule type" value="Genomic_DNA"/>
</dbReference>
<gene>
    <name evidence="7" type="primary">argR</name>
    <name evidence="10" type="ORF">IV66_GL000254</name>
</gene>
<dbReference type="GO" id="GO:0006526">
    <property type="term" value="P:L-arginine biosynthetic process"/>
    <property type="evidence" value="ECO:0007669"/>
    <property type="project" value="UniProtKB-UniPathway"/>
</dbReference>
<keyword evidence="5 7" id="KW-0238">DNA-binding</keyword>
<evidence type="ECO:0000313" key="11">
    <source>
        <dbReference type="Proteomes" id="UP000051886"/>
    </source>
</evidence>
<dbReference type="HAMAP" id="MF_00173">
    <property type="entry name" value="Arg_repressor"/>
    <property type="match status" value="1"/>
</dbReference>
<dbReference type="GO" id="GO:0005737">
    <property type="term" value="C:cytoplasm"/>
    <property type="evidence" value="ECO:0007669"/>
    <property type="project" value="UniProtKB-SubCell"/>
</dbReference>
<dbReference type="InterPro" id="IPR001669">
    <property type="entry name" value="Arg_repress"/>
</dbReference>
<dbReference type="UniPathway" id="UPA00068"/>
<dbReference type="InterPro" id="IPR036388">
    <property type="entry name" value="WH-like_DNA-bd_sf"/>
</dbReference>
<protein>
    <recommendedName>
        <fullName evidence="7">Arginine repressor</fullName>
    </recommendedName>
</protein>
<evidence type="ECO:0000259" key="9">
    <source>
        <dbReference type="Pfam" id="PF02863"/>
    </source>
</evidence>
<dbReference type="AlphaFoldDB" id="A0A0R2LS57"/>
<evidence type="ECO:0000256" key="3">
    <source>
        <dbReference type="ARBA" id="ARBA00022490"/>
    </source>
</evidence>
<dbReference type="PATRIC" id="fig|449659.4.peg.252"/>
<dbReference type="Proteomes" id="UP000051886">
    <property type="component" value="Unassembled WGS sequence"/>
</dbReference>
<accession>A0A0R2LS57</accession>
<dbReference type="GO" id="GO:1900079">
    <property type="term" value="P:regulation of arginine biosynthetic process"/>
    <property type="evidence" value="ECO:0007669"/>
    <property type="project" value="UniProtKB-UniRule"/>
</dbReference>
<dbReference type="GO" id="GO:0003700">
    <property type="term" value="F:DNA-binding transcription factor activity"/>
    <property type="evidence" value="ECO:0007669"/>
    <property type="project" value="UniProtKB-UniRule"/>
</dbReference>
<dbReference type="InterPro" id="IPR036390">
    <property type="entry name" value="WH_DNA-bd_sf"/>
</dbReference>
<keyword evidence="3 7" id="KW-0963">Cytoplasm</keyword>
<comment type="pathway">
    <text evidence="7">Amino-acid biosynthesis; L-arginine biosynthesis [regulation].</text>
</comment>
<evidence type="ECO:0000256" key="2">
    <source>
        <dbReference type="ARBA" id="ARBA00008316"/>
    </source>
</evidence>
<dbReference type="Pfam" id="PF01316">
    <property type="entry name" value="Arg_repressor"/>
    <property type="match status" value="1"/>
</dbReference>
<comment type="subcellular location">
    <subcellularLocation>
        <location evidence="1 7">Cytoplasm</location>
    </subcellularLocation>
</comment>
<name>A0A0R2LS57_9LACO</name>
<dbReference type="InterPro" id="IPR020900">
    <property type="entry name" value="Arg_repress_DNA-bd"/>
</dbReference>
<keyword evidence="4 7" id="KW-0805">Transcription regulation</keyword>
<evidence type="ECO:0000259" key="8">
    <source>
        <dbReference type="Pfam" id="PF01316"/>
    </source>
</evidence>
<keyword evidence="7" id="KW-0055">Arginine biosynthesis</keyword>
<organism evidence="10 11">
    <name type="scientific">Ligilactobacillus pobuzihii</name>
    <dbReference type="NCBI Taxonomy" id="449659"/>
    <lineage>
        <taxon>Bacteria</taxon>
        <taxon>Bacillati</taxon>
        <taxon>Bacillota</taxon>
        <taxon>Bacilli</taxon>
        <taxon>Lactobacillales</taxon>
        <taxon>Lactobacillaceae</taxon>
        <taxon>Ligilactobacillus</taxon>
    </lineage>
</organism>
<feature type="domain" description="Arginine repressor C-terminal" evidence="9">
    <location>
        <begin position="80"/>
        <end position="146"/>
    </location>
</feature>
<dbReference type="InterPro" id="IPR020899">
    <property type="entry name" value="Arg_repress_C"/>
</dbReference>
<dbReference type="RefSeq" id="WP_017868233.1">
    <property type="nucleotide sequence ID" value="NZ_BJYB01000001.1"/>
</dbReference>
<evidence type="ECO:0000256" key="5">
    <source>
        <dbReference type="ARBA" id="ARBA00023125"/>
    </source>
</evidence>
<dbReference type="OrthoDB" id="9807089at2"/>
<reference evidence="10 11" key="1">
    <citation type="journal article" date="2015" name="Genome Announc.">
        <title>Expanding the biotechnology potential of lactobacilli through comparative genomics of 213 strains and associated genera.</title>
        <authorList>
            <person name="Sun Z."/>
            <person name="Harris H.M."/>
            <person name="McCann A."/>
            <person name="Guo C."/>
            <person name="Argimon S."/>
            <person name="Zhang W."/>
            <person name="Yang X."/>
            <person name="Jeffery I.B."/>
            <person name="Cooney J.C."/>
            <person name="Kagawa T.F."/>
            <person name="Liu W."/>
            <person name="Song Y."/>
            <person name="Salvetti E."/>
            <person name="Wrobel A."/>
            <person name="Rasinkangas P."/>
            <person name="Parkhill J."/>
            <person name="Rea M.C."/>
            <person name="O'Sullivan O."/>
            <person name="Ritari J."/>
            <person name="Douillard F.P."/>
            <person name="Paul Ross R."/>
            <person name="Yang R."/>
            <person name="Briner A.E."/>
            <person name="Felis G.E."/>
            <person name="de Vos W.M."/>
            <person name="Barrangou R."/>
            <person name="Klaenhammer T.R."/>
            <person name="Caufield P.W."/>
            <person name="Cui Y."/>
            <person name="Zhang H."/>
            <person name="O'Toole P.W."/>
        </authorList>
    </citation>
    <scope>NUCLEOTIDE SEQUENCE [LARGE SCALE GENOMIC DNA]</scope>
    <source>
        <strain evidence="10 11">NBRC 103219</strain>
    </source>
</reference>
<evidence type="ECO:0000256" key="6">
    <source>
        <dbReference type="ARBA" id="ARBA00023163"/>
    </source>
</evidence>
<evidence type="ECO:0000256" key="4">
    <source>
        <dbReference type="ARBA" id="ARBA00023015"/>
    </source>
</evidence>
<dbReference type="Pfam" id="PF02863">
    <property type="entry name" value="Arg_repressor_C"/>
    <property type="match status" value="1"/>
</dbReference>
<dbReference type="PRINTS" id="PR01467">
    <property type="entry name" value="ARGREPRESSOR"/>
</dbReference>
<keyword evidence="6 7" id="KW-0804">Transcription</keyword>
<dbReference type="Gene3D" id="3.30.1360.40">
    <property type="match status" value="1"/>
</dbReference>
<keyword evidence="7" id="KW-0678">Repressor</keyword>
<feature type="domain" description="Arginine repressor DNA-binding" evidence="8">
    <location>
        <begin position="1"/>
        <end position="69"/>
    </location>
</feature>
<dbReference type="SUPFAM" id="SSF46785">
    <property type="entry name" value="Winged helix' DNA-binding domain"/>
    <property type="match status" value="1"/>
</dbReference>
<dbReference type="GO" id="GO:0051259">
    <property type="term" value="P:protein complex oligomerization"/>
    <property type="evidence" value="ECO:0007669"/>
    <property type="project" value="InterPro"/>
</dbReference>
<keyword evidence="11" id="KW-1185">Reference proteome</keyword>
<dbReference type="PANTHER" id="PTHR34471:SF1">
    <property type="entry name" value="ARGININE REPRESSOR"/>
    <property type="match status" value="1"/>
</dbReference>
<evidence type="ECO:0000313" key="10">
    <source>
        <dbReference type="EMBL" id="KRO02827.1"/>
    </source>
</evidence>
<proteinExistence type="inferred from homology"/>
<dbReference type="PANTHER" id="PTHR34471">
    <property type="entry name" value="ARGININE REPRESSOR"/>
    <property type="match status" value="1"/>
</dbReference>